<evidence type="ECO:0000256" key="1">
    <source>
        <dbReference type="ARBA" id="ARBA00006692"/>
    </source>
</evidence>
<organism evidence="9 10">
    <name type="scientific">Brassicogethes aeneus</name>
    <name type="common">Rape pollen beetle</name>
    <name type="synonym">Meligethes aeneus</name>
    <dbReference type="NCBI Taxonomy" id="1431903"/>
    <lineage>
        <taxon>Eukaryota</taxon>
        <taxon>Metazoa</taxon>
        <taxon>Ecdysozoa</taxon>
        <taxon>Arthropoda</taxon>
        <taxon>Hexapoda</taxon>
        <taxon>Insecta</taxon>
        <taxon>Pterygota</taxon>
        <taxon>Neoptera</taxon>
        <taxon>Endopterygota</taxon>
        <taxon>Coleoptera</taxon>
        <taxon>Polyphaga</taxon>
        <taxon>Cucujiformia</taxon>
        <taxon>Nitidulidae</taxon>
        <taxon>Meligethinae</taxon>
        <taxon>Brassicogethes</taxon>
    </lineage>
</organism>
<dbReference type="GO" id="GO:0031430">
    <property type="term" value="C:M band"/>
    <property type="evidence" value="ECO:0007669"/>
    <property type="project" value="TreeGrafter"/>
</dbReference>
<dbReference type="InterPro" id="IPR050964">
    <property type="entry name" value="Striated_Muscle_Regulatory"/>
</dbReference>
<gene>
    <name evidence="9" type="ORF">MELIAE_LOCUS1673</name>
</gene>
<feature type="compositionally biased region" description="Polar residues" evidence="5">
    <location>
        <begin position="1"/>
        <end position="32"/>
    </location>
</feature>
<feature type="domain" description="Protein kinase" evidence="6">
    <location>
        <begin position="404"/>
        <end position="482"/>
    </location>
</feature>
<dbReference type="Pfam" id="PF07679">
    <property type="entry name" value="I-set"/>
    <property type="match status" value="1"/>
</dbReference>
<feature type="domain" description="Fibronectin type-III" evidence="8">
    <location>
        <begin position="304"/>
        <end position="392"/>
    </location>
</feature>
<feature type="non-terminal residue" evidence="9">
    <location>
        <position position="1"/>
    </location>
</feature>
<dbReference type="GO" id="GO:0004672">
    <property type="term" value="F:protein kinase activity"/>
    <property type="evidence" value="ECO:0007669"/>
    <property type="project" value="InterPro"/>
</dbReference>
<evidence type="ECO:0000259" key="6">
    <source>
        <dbReference type="PROSITE" id="PS50011"/>
    </source>
</evidence>
<evidence type="ECO:0000313" key="9">
    <source>
        <dbReference type="EMBL" id="CAH0547746.1"/>
    </source>
</evidence>
<feature type="region of interest" description="Disordered" evidence="5">
    <location>
        <begin position="1"/>
        <end position="36"/>
    </location>
</feature>
<dbReference type="PROSITE" id="PS50011">
    <property type="entry name" value="PROTEIN_KINASE_DOM"/>
    <property type="match status" value="1"/>
</dbReference>
<accession>A0A9P0ATQ1</accession>
<dbReference type="PROSITE" id="PS50835">
    <property type="entry name" value="IG_LIKE"/>
    <property type="match status" value="1"/>
</dbReference>
<dbReference type="Pfam" id="PF00041">
    <property type="entry name" value="fn3"/>
    <property type="match status" value="1"/>
</dbReference>
<dbReference type="PANTHER" id="PTHR13817:SF151">
    <property type="entry name" value="TITIN"/>
    <property type="match status" value="1"/>
</dbReference>
<dbReference type="PANTHER" id="PTHR13817">
    <property type="entry name" value="TITIN"/>
    <property type="match status" value="1"/>
</dbReference>
<protein>
    <submittedName>
        <fullName evidence="9">Uncharacterized protein</fullName>
    </submittedName>
</protein>
<evidence type="ECO:0000256" key="5">
    <source>
        <dbReference type="SAM" id="MobiDB-lite"/>
    </source>
</evidence>
<dbReference type="EMBL" id="OV121132">
    <property type="protein sequence ID" value="CAH0547746.1"/>
    <property type="molecule type" value="Genomic_DNA"/>
</dbReference>
<evidence type="ECO:0000259" key="8">
    <source>
        <dbReference type="PROSITE" id="PS50853"/>
    </source>
</evidence>
<feature type="region of interest" description="Disordered" evidence="5">
    <location>
        <begin position="77"/>
        <end position="98"/>
    </location>
</feature>
<dbReference type="InterPro" id="IPR036116">
    <property type="entry name" value="FN3_sf"/>
</dbReference>
<dbReference type="SMART" id="SM00060">
    <property type="entry name" value="FN3"/>
    <property type="match status" value="1"/>
</dbReference>
<dbReference type="InterPro" id="IPR000719">
    <property type="entry name" value="Prot_kinase_dom"/>
</dbReference>
<dbReference type="SUPFAM" id="SSF48726">
    <property type="entry name" value="Immunoglobulin"/>
    <property type="match status" value="1"/>
</dbReference>
<reference evidence="9" key="1">
    <citation type="submission" date="2021-12" db="EMBL/GenBank/DDBJ databases">
        <authorList>
            <person name="King R."/>
        </authorList>
    </citation>
    <scope>NUCLEOTIDE SEQUENCE</scope>
</reference>
<dbReference type="GO" id="GO:0005524">
    <property type="term" value="F:ATP binding"/>
    <property type="evidence" value="ECO:0007669"/>
    <property type="project" value="InterPro"/>
</dbReference>
<dbReference type="GO" id="GO:0045214">
    <property type="term" value="P:sarcomere organization"/>
    <property type="evidence" value="ECO:0007669"/>
    <property type="project" value="TreeGrafter"/>
</dbReference>
<dbReference type="FunFam" id="2.60.40.10:FF:000032">
    <property type="entry name" value="palladin isoform X1"/>
    <property type="match status" value="1"/>
</dbReference>
<evidence type="ECO:0000259" key="7">
    <source>
        <dbReference type="PROSITE" id="PS50835"/>
    </source>
</evidence>
<dbReference type="AlphaFoldDB" id="A0A9P0ATQ1"/>
<dbReference type="SUPFAM" id="SSF49265">
    <property type="entry name" value="Fibronectin type III"/>
    <property type="match status" value="1"/>
</dbReference>
<name>A0A9P0ATQ1_BRAAE</name>
<dbReference type="Proteomes" id="UP001154078">
    <property type="component" value="Chromosome 1"/>
</dbReference>
<dbReference type="CDD" id="cd00063">
    <property type="entry name" value="FN3"/>
    <property type="match status" value="1"/>
</dbReference>
<dbReference type="InterPro" id="IPR011009">
    <property type="entry name" value="Kinase-like_dom_sf"/>
</dbReference>
<keyword evidence="4" id="KW-0393">Immunoglobulin domain</keyword>
<dbReference type="Gene3D" id="2.60.40.10">
    <property type="entry name" value="Immunoglobulins"/>
    <property type="match status" value="2"/>
</dbReference>
<dbReference type="InterPro" id="IPR007110">
    <property type="entry name" value="Ig-like_dom"/>
</dbReference>
<dbReference type="Gene3D" id="3.30.200.20">
    <property type="entry name" value="Phosphorylase Kinase, domain 1"/>
    <property type="match status" value="1"/>
</dbReference>
<dbReference type="InterPro" id="IPR013098">
    <property type="entry name" value="Ig_I-set"/>
</dbReference>
<dbReference type="InterPro" id="IPR003599">
    <property type="entry name" value="Ig_sub"/>
</dbReference>
<proteinExistence type="inferred from homology"/>
<keyword evidence="2" id="KW-0677">Repeat</keyword>
<keyword evidence="10" id="KW-1185">Reference proteome</keyword>
<dbReference type="SUPFAM" id="SSF56112">
    <property type="entry name" value="Protein kinase-like (PK-like)"/>
    <property type="match status" value="1"/>
</dbReference>
<evidence type="ECO:0000256" key="3">
    <source>
        <dbReference type="ARBA" id="ARBA00023157"/>
    </source>
</evidence>
<dbReference type="SMART" id="SM00409">
    <property type="entry name" value="IG"/>
    <property type="match status" value="1"/>
</dbReference>
<dbReference type="PROSITE" id="PS50853">
    <property type="entry name" value="FN3"/>
    <property type="match status" value="1"/>
</dbReference>
<dbReference type="InterPro" id="IPR036179">
    <property type="entry name" value="Ig-like_dom_sf"/>
</dbReference>
<dbReference type="InterPro" id="IPR003961">
    <property type="entry name" value="FN3_dom"/>
</dbReference>
<evidence type="ECO:0000256" key="4">
    <source>
        <dbReference type="ARBA" id="ARBA00023319"/>
    </source>
</evidence>
<evidence type="ECO:0000313" key="10">
    <source>
        <dbReference type="Proteomes" id="UP001154078"/>
    </source>
</evidence>
<comment type="similarity">
    <text evidence="1">Belongs to the protein kinase superfamily. CAMK Ser/Thr protein kinase family.</text>
</comment>
<evidence type="ECO:0000256" key="2">
    <source>
        <dbReference type="ARBA" id="ARBA00022737"/>
    </source>
</evidence>
<feature type="domain" description="Ig-like" evidence="7">
    <location>
        <begin position="205"/>
        <end position="297"/>
    </location>
</feature>
<sequence>SDNPSWDHSYQQRKTINLPIQNADNEASNSTKPQRKTVQYIHKANTIGIPSESDITDASGNKNSNKTRLHFLGNIRNPLKSKNKSDPGVMDSGKDQDKNDICRRWSEANSNNTTYDNHIMAPGTQARLVCEWPEATLGDVVTIIRYDATQGYLVRNNAHLDEIWLPAHILSNYNRKPWSFRFRKPTRRSIDNTNTPDVIPEGPIPEFRDKLKDLTVHGGTKVVLKCRVKNCGPNNKQSWKKLEPNMCVLRNGRFLLGDNDDGVAVLNIDNAKLSDSGTYSFTLTNEYGATSCSCILTVLNNFQPINEPKIQVTSCSSVVLEWETTDYNQFNVEYCKLGTGEWILANQQPVASSRFLVENLTPGETYSFRVAAAANQVVSLPSVAVTLPVADNLRWQQEQFKRRYVELEEIDRGRFSVVRLARDRGTGVEVALKQVTRRKQPHHITQAEYAVLVGMQHVNVIRSLALFDNAPLPGIDTIVLEL</sequence>
<dbReference type="InterPro" id="IPR013783">
    <property type="entry name" value="Ig-like_fold"/>
</dbReference>
<keyword evidence="3" id="KW-1015">Disulfide bond</keyword>
<dbReference type="OrthoDB" id="10256089at2759"/>